<evidence type="ECO:0000256" key="1">
    <source>
        <dbReference type="SAM" id="Phobius"/>
    </source>
</evidence>
<dbReference type="EMBL" id="RCHS01000204">
    <property type="protein sequence ID" value="RMX60245.1"/>
    <property type="molecule type" value="Genomic_DNA"/>
</dbReference>
<sequence>MGNDVGTVPNTESEFITSSGNPIAFPHPILVVCTLGMVCCVRTSKTNRRAIVLPNKETSPKLVQNDLNIKSPNPVNVSLNFASFGSALVGFELVELTLISDRCPIQHLAAGI</sequence>
<keyword evidence="1" id="KW-0472">Membrane</keyword>
<evidence type="ECO:0000313" key="3">
    <source>
        <dbReference type="Proteomes" id="UP000275408"/>
    </source>
</evidence>
<dbReference type="AlphaFoldDB" id="A0A3M6V2W8"/>
<keyword evidence="3" id="KW-1185">Reference proteome</keyword>
<evidence type="ECO:0000313" key="2">
    <source>
        <dbReference type="EMBL" id="RMX60245.1"/>
    </source>
</evidence>
<accession>A0A3M6V2W8</accession>
<gene>
    <name evidence="2" type="ORF">pdam_00009076</name>
</gene>
<protein>
    <submittedName>
        <fullName evidence="2">Uncharacterized protein</fullName>
    </submittedName>
</protein>
<organism evidence="2 3">
    <name type="scientific">Pocillopora damicornis</name>
    <name type="common">Cauliflower coral</name>
    <name type="synonym">Millepora damicornis</name>
    <dbReference type="NCBI Taxonomy" id="46731"/>
    <lineage>
        <taxon>Eukaryota</taxon>
        <taxon>Metazoa</taxon>
        <taxon>Cnidaria</taxon>
        <taxon>Anthozoa</taxon>
        <taxon>Hexacorallia</taxon>
        <taxon>Scleractinia</taxon>
        <taxon>Astrocoeniina</taxon>
        <taxon>Pocilloporidae</taxon>
        <taxon>Pocillopora</taxon>
    </lineage>
</organism>
<comment type="caution">
    <text evidence="2">The sequence shown here is derived from an EMBL/GenBank/DDBJ whole genome shotgun (WGS) entry which is preliminary data.</text>
</comment>
<dbReference type="Proteomes" id="UP000275408">
    <property type="component" value="Unassembled WGS sequence"/>
</dbReference>
<keyword evidence="1" id="KW-1133">Transmembrane helix</keyword>
<reference evidence="2 3" key="1">
    <citation type="journal article" date="2018" name="Sci. Rep.">
        <title>Comparative analysis of the Pocillopora damicornis genome highlights role of immune system in coral evolution.</title>
        <authorList>
            <person name="Cunning R."/>
            <person name="Bay R.A."/>
            <person name="Gillette P."/>
            <person name="Baker A.C."/>
            <person name="Traylor-Knowles N."/>
        </authorList>
    </citation>
    <scope>NUCLEOTIDE SEQUENCE [LARGE SCALE GENOMIC DNA]</scope>
    <source>
        <strain evidence="2">RSMAS</strain>
        <tissue evidence="2">Whole animal</tissue>
    </source>
</reference>
<name>A0A3M6V2W8_POCDA</name>
<keyword evidence="1" id="KW-0812">Transmembrane</keyword>
<feature type="transmembrane region" description="Helical" evidence="1">
    <location>
        <begin position="23"/>
        <end position="41"/>
    </location>
</feature>
<proteinExistence type="predicted"/>